<keyword evidence="2" id="KW-0812">Transmembrane</keyword>
<evidence type="ECO:0000256" key="1">
    <source>
        <dbReference type="SAM" id="MobiDB-lite"/>
    </source>
</evidence>
<keyword evidence="4" id="KW-1185">Reference proteome</keyword>
<feature type="compositionally biased region" description="Polar residues" evidence="1">
    <location>
        <begin position="176"/>
        <end position="194"/>
    </location>
</feature>
<feature type="transmembrane region" description="Helical" evidence="2">
    <location>
        <begin position="28"/>
        <end position="49"/>
    </location>
</feature>
<name>A0A6G1FXT7_9PEZI</name>
<dbReference type="Proteomes" id="UP000504638">
    <property type="component" value="Unplaced"/>
</dbReference>
<gene>
    <name evidence="3 5" type="ORF">P152DRAFT_89191</name>
</gene>
<sequence>MAPWLTLASWISWRSERWNGREARHFKAYWEFLIPSIGAWAFYFLYNIYRGIYFGSWRKRRNDGCDSFDERLAAVVLELSRSPFDLPRHYDPGMSRNGRRDTSISLCLVFSDAPRRICLSSFFPLKRPHLDVPFLSPATTPVQRLHHPRLTPLYPLLPTFPDDRLARGYALTSYLSSTPNSRTPQPHPSVINNRPPTPHTPSL</sequence>
<evidence type="ECO:0000313" key="3">
    <source>
        <dbReference type="EMBL" id="KAF1810568.1"/>
    </source>
</evidence>
<keyword evidence="2" id="KW-1133">Transmembrane helix</keyword>
<reference evidence="3 5" key="1">
    <citation type="submission" date="2020-01" db="EMBL/GenBank/DDBJ databases">
        <authorList>
            <consortium name="DOE Joint Genome Institute"/>
            <person name="Haridas S."/>
            <person name="Albert R."/>
            <person name="Binder M."/>
            <person name="Bloem J."/>
            <person name="Labutti K."/>
            <person name="Salamov A."/>
            <person name="Andreopoulos B."/>
            <person name="Baker S.E."/>
            <person name="Barry K."/>
            <person name="Bills G."/>
            <person name="Bluhm B.H."/>
            <person name="Cannon C."/>
            <person name="Castanera R."/>
            <person name="Culley D.E."/>
            <person name="Daum C."/>
            <person name="Ezra D."/>
            <person name="Gonzalez J.B."/>
            <person name="Henrissat B."/>
            <person name="Kuo A."/>
            <person name="Liang C."/>
            <person name="Lipzen A."/>
            <person name="Lutzoni F."/>
            <person name="Magnuson J."/>
            <person name="Mondo S."/>
            <person name="Nolan M."/>
            <person name="Ohm R."/>
            <person name="Pangilinan J."/>
            <person name="Park H.-J."/>
            <person name="Ramirez L."/>
            <person name="Alfaro M."/>
            <person name="Sun H."/>
            <person name="Tritt A."/>
            <person name="Yoshinaga Y."/>
            <person name="Zwiers L.-H."/>
            <person name="Turgeon B.G."/>
            <person name="Goodwin S.B."/>
            <person name="Spatafora J.W."/>
            <person name="Crous P.W."/>
            <person name="Grigoriev I.V."/>
        </authorList>
    </citation>
    <scope>NUCLEOTIDE SEQUENCE</scope>
    <source>
        <strain evidence="3 5">CBS 781.70</strain>
    </source>
</reference>
<evidence type="ECO:0000256" key="2">
    <source>
        <dbReference type="SAM" id="Phobius"/>
    </source>
</evidence>
<feature type="region of interest" description="Disordered" evidence="1">
    <location>
        <begin position="176"/>
        <end position="203"/>
    </location>
</feature>
<accession>A0A6G1FXT7</accession>
<dbReference type="EMBL" id="ML975165">
    <property type="protein sequence ID" value="KAF1810568.1"/>
    <property type="molecule type" value="Genomic_DNA"/>
</dbReference>
<dbReference type="AlphaFoldDB" id="A0A6G1FXT7"/>
<dbReference type="GeneID" id="54423898"/>
<evidence type="ECO:0000313" key="4">
    <source>
        <dbReference type="Proteomes" id="UP000504638"/>
    </source>
</evidence>
<reference evidence="5" key="2">
    <citation type="submission" date="2020-04" db="EMBL/GenBank/DDBJ databases">
        <authorList>
            <consortium name="NCBI Genome Project"/>
        </authorList>
    </citation>
    <scope>NUCLEOTIDE SEQUENCE</scope>
    <source>
        <strain evidence="5">CBS 781.70</strain>
    </source>
</reference>
<protein>
    <submittedName>
        <fullName evidence="3 5">Uncharacterized protein</fullName>
    </submittedName>
</protein>
<evidence type="ECO:0000313" key="5">
    <source>
        <dbReference type="RefSeq" id="XP_033532199.1"/>
    </source>
</evidence>
<organism evidence="3">
    <name type="scientific">Eremomyces bilateralis CBS 781.70</name>
    <dbReference type="NCBI Taxonomy" id="1392243"/>
    <lineage>
        <taxon>Eukaryota</taxon>
        <taxon>Fungi</taxon>
        <taxon>Dikarya</taxon>
        <taxon>Ascomycota</taxon>
        <taxon>Pezizomycotina</taxon>
        <taxon>Dothideomycetes</taxon>
        <taxon>Dothideomycetes incertae sedis</taxon>
        <taxon>Eremomycetales</taxon>
        <taxon>Eremomycetaceae</taxon>
        <taxon>Eremomyces</taxon>
    </lineage>
</organism>
<keyword evidence="2" id="KW-0472">Membrane</keyword>
<proteinExistence type="predicted"/>
<reference evidence="5" key="3">
    <citation type="submission" date="2025-04" db="UniProtKB">
        <authorList>
            <consortium name="RefSeq"/>
        </authorList>
    </citation>
    <scope>IDENTIFICATION</scope>
    <source>
        <strain evidence="5">CBS 781.70</strain>
    </source>
</reference>
<dbReference type="RefSeq" id="XP_033532199.1">
    <property type="nucleotide sequence ID" value="XM_033683328.1"/>
</dbReference>